<dbReference type="EMBL" id="CP026310">
    <property type="protein sequence ID" value="AUV84105.1"/>
    <property type="molecule type" value="Genomic_DNA"/>
</dbReference>
<evidence type="ECO:0000259" key="1">
    <source>
        <dbReference type="Pfam" id="PF24115"/>
    </source>
</evidence>
<accession>A0A2I8VQC0</accession>
<evidence type="ECO:0000313" key="3">
    <source>
        <dbReference type="Proteomes" id="UP000236584"/>
    </source>
</evidence>
<keyword evidence="3" id="KW-1185">Reference proteome</keyword>
<gene>
    <name evidence="2" type="ORF">C2R22_21170</name>
</gene>
<proteinExistence type="predicted"/>
<dbReference type="KEGG" id="srub:C2R22_21170"/>
<protein>
    <recommendedName>
        <fullName evidence="1">DUF7389 domain-containing protein</fullName>
    </recommendedName>
</protein>
<keyword evidence="2" id="KW-0614">Plasmid</keyword>
<geneLocation type="plasmid" evidence="2">
    <name>unnamed1</name>
</geneLocation>
<reference evidence="2 3" key="1">
    <citation type="submission" date="2018-01" db="EMBL/GenBank/DDBJ databases">
        <title>Complete genome sequence of Salinigranum rubrum GX10T, an extremely halophilic archaeon isolated from a marine solar saltern.</title>
        <authorList>
            <person name="Han S."/>
        </authorList>
    </citation>
    <scope>NUCLEOTIDE SEQUENCE [LARGE SCALE GENOMIC DNA]</scope>
    <source>
        <strain evidence="2 3">GX10</strain>
        <plasmid evidence="3">Plasmid unnamed1</plasmid>
    </source>
</reference>
<feature type="domain" description="DUF7389" evidence="1">
    <location>
        <begin position="8"/>
        <end position="40"/>
    </location>
</feature>
<dbReference type="Pfam" id="PF24115">
    <property type="entry name" value="DUF7389"/>
    <property type="match status" value="1"/>
</dbReference>
<sequence length="79" mass="8875">MTARSSTSAKAKTLEDAWEDMETLREYVHDVAEDARQIQPGKTTRAEVDPGTNNPLPLFRVVNQRQKVAVEKWTGSLFG</sequence>
<name>A0A2I8VQC0_9EURY</name>
<dbReference type="InterPro" id="IPR055813">
    <property type="entry name" value="DUF7389"/>
</dbReference>
<dbReference type="AlphaFoldDB" id="A0A2I8VQC0"/>
<evidence type="ECO:0000313" key="2">
    <source>
        <dbReference type="EMBL" id="AUV84105.1"/>
    </source>
</evidence>
<organism evidence="2 3">
    <name type="scientific">Salinigranum rubrum</name>
    <dbReference type="NCBI Taxonomy" id="755307"/>
    <lineage>
        <taxon>Archaea</taxon>
        <taxon>Methanobacteriati</taxon>
        <taxon>Methanobacteriota</taxon>
        <taxon>Stenosarchaea group</taxon>
        <taxon>Halobacteria</taxon>
        <taxon>Halobacteriales</taxon>
        <taxon>Haloferacaceae</taxon>
        <taxon>Salinigranum</taxon>
    </lineage>
</organism>
<dbReference type="Proteomes" id="UP000236584">
    <property type="component" value="Plasmid unnamed1"/>
</dbReference>